<gene>
    <name evidence="2" type="ORF">AUJ95_06335</name>
</gene>
<accession>A0A1J5E2F9</accession>
<dbReference type="InterPro" id="IPR003018">
    <property type="entry name" value="GAF"/>
</dbReference>
<dbReference type="PROSITE" id="PS51832">
    <property type="entry name" value="HD_GYP"/>
    <property type="match status" value="1"/>
</dbReference>
<dbReference type="InterPro" id="IPR029016">
    <property type="entry name" value="GAF-like_dom_sf"/>
</dbReference>
<dbReference type="Pfam" id="PF13492">
    <property type="entry name" value="GAF_3"/>
    <property type="match status" value="1"/>
</dbReference>
<protein>
    <recommendedName>
        <fullName evidence="1">HD-GYP domain-containing protein</fullName>
    </recommendedName>
</protein>
<dbReference type="SUPFAM" id="SSF55781">
    <property type="entry name" value="GAF domain-like"/>
    <property type="match status" value="1"/>
</dbReference>
<dbReference type="Pfam" id="PF13487">
    <property type="entry name" value="HD_5"/>
    <property type="match status" value="1"/>
</dbReference>
<dbReference type="AlphaFoldDB" id="A0A1J5E2F9"/>
<dbReference type="NCBIfam" id="TIGR00277">
    <property type="entry name" value="HDIG"/>
    <property type="match status" value="1"/>
</dbReference>
<feature type="domain" description="HD-GYP" evidence="1">
    <location>
        <begin position="169"/>
        <end position="369"/>
    </location>
</feature>
<dbReference type="Proteomes" id="UP000183085">
    <property type="component" value="Unassembled WGS sequence"/>
</dbReference>
<dbReference type="PANTHER" id="PTHR43155:SF2">
    <property type="entry name" value="CYCLIC DI-GMP PHOSPHODIESTERASE PA4108"/>
    <property type="match status" value="1"/>
</dbReference>
<dbReference type="STRING" id="1817895.AUJ95_06335"/>
<name>A0A1J5E2F9_9BACT</name>
<proteinExistence type="predicted"/>
<dbReference type="SUPFAM" id="SSF109604">
    <property type="entry name" value="HD-domain/PDEase-like"/>
    <property type="match status" value="1"/>
</dbReference>
<dbReference type="SMART" id="SM00471">
    <property type="entry name" value="HDc"/>
    <property type="match status" value="1"/>
</dbReference>
<evidence type="ECO:0000313" key="3">
    <source>
        <dbReference type="Proteomes" id="UP000183085"/>
    </source>
</evidence>
<dbReference type="CDD" id="cd00077">
    <property type="entry name" value="HDc"/>
    <property type="match status" value="1"/>
</dbReference>
<comment type="caution">
    <text evidence="2">The sequence shown here is derived from an EMBL/GenBank/DDBJ whole genome shotgun (WGS) entry which is preliminary data.</text>
</comment>
<dbReference type="Gene3D" id="1.10.3210.10">
    <property type="entry name" value="Hypothetical protein af1432"/>
    <property type="match status" value="1"/>
</dbReference>
<dbReference type="PANTHER" id="PTHR43155">
    <property type="entry name" value="CYCLIC DI-GMP PHOSPHODIESTERASE PA4108-RELATED"/>
    <property type="match status" value="1"/>
</dbReference>
<reference evidence="2 3" key="1">
    <citation type="journal article" date="2016" name="Environ. Microbiol.">
        <title>Genomic resolution of a cold subsurface aquifer community provides metabolic insights for novel microbes adapted to high CO concentrations.</title>
        <authorList>
            <person name="Probst A.J."/>
            <person name="Castelle C.J."/>
            <person name="Singh A."/>
            <person name="Brown C.T."/>
            <person name="Anantharaman K."/>
            <person name="Sharon I."/>
            <person name="Hug L.A."/>
            <person name="Burstein D."/>
            <person name="Emerson J.B."/>
            <person name="Thomas B.C."/>
            <person name="Banfield J.F."/>
        </authorList>
    </citation>
    <scope>NUCLEOTIDE SEQUENCE [LARGE SCALE GENOMIC DNA]</scope>
    <source>
        <strain evidence="2">CG2_30_40_21</strain>
    </source>
</reference>
<dbReference type="Gene3D" id="3.30.450.40">
    <property type="match status" value="1"/>
</dbReference>
<sequence>MDNTTNGELSLMTQKLLETYEELTLIYDLISKIGGMLDLTKVFDKVVDEAVTTSKVKWGGIFLIDELNGKLELKASNPVDKIPQKLIEYSCEKGLINQAIQSARSIIGSEMDSFIMVVPLKAKDTQIGVIYLCNKMDGDSFYSTELKLIETLGFIVSFIIENARLYLSLQQLFFSAIESLSFAIDEKDSYTHGHSKRVTQYSLEIAETLGLPEEEKTILKLAAVLHDVGKIGIPETILHKKGKLDYEDWEEIKQHPMKGVHILQPMEESQAIMTPVDIRFKDIHAIIDGVKYHHERYDGKGYPEHLIGEDIPLVARIIAVADAYDAMTSDRAYRKGMSNSDACMELKSNAGQQHDPAIVKVFLKLKGKG</sequence>
<organism evidence="2 3">
    <name type="scientific">Candidatus Desantisbacteria bacterium CG2_30_40_21</name>
    <dbReference type="NCBI Taxonomy" id="1817895"/>
    <lineage>
        <taxon>Bacteria</taxon>
        <taxon>Candidatus Desantisiibacteriota</taxon>
    </lineage>
</organism>
<dbReference type="InterPro" id="IPR006675">
    <property type="entry name" value="HDIG_dom"/>
</dbReference>
<dbReference type="SMART" id="SM00065">
    <property type="entry name" value="GAF"/>
    <property type="match status" value="1"/>
</dbReference>
<evidence type="ECO:0000259" key="1">
    <source>
        <dbReference type="PROSITE" id="PS51832"/>
    </source>
</evidence>
<dbReference type="InterPro" id="IPR003607">
    <property type="entry name" value="HD/PDEase_dom"/>
</dbReference>
<dbReference type="InterPro" id="IPR037522">
    <property type="entry name" value="HD_GYP_dom"/>
</dbReference>
<evidence type="ECO:0000313" key="2">
    <source>
        <dbReference type="EMBL" id="OIP38778.1"/>
    </source>
</evidence>
<dbReference type="EMBL" id="MNYI01000171">
    <property type="protein sequence ID" value="OIP38778.1"/>
    <property type="molecule type" value="Genomic_DNA"/>
</dbReference>